<dbReference type="Gene3D" id="3.40.50.150">
    <property type="entry name" value="Vaccinia Virus protein VP39"/>
    <property type="match status" value="1"/>
</dbReference>
<dbReference type="InterPro" id="IPR019410">
    <property type="entry name" value="Methyltransf_16"/>
</dbReference>
<organism evidence="2">
    <name type="scientific">Perkinsus marinus (strain ATCC 50983 / TXsc)</name>
    <dbReference type="NCBI Taxonomy" id="423536"/>
    <lineage>
        <taxon>Eukaryota</taxon>
        <taxon>Sar</taxon>
        <taxon>Alveolata</taxon>
        <taxon>Perkinsozoa</taxon>
        <taxon>Perkinsea</taxon>
        <taxon>Perkinsida</taxon>
        <taxon>Perkinsidae</taxon>
        <taxon>Perkinsus</taxon>
    </lineage>
</organism>
<dbReference type="GeneID" id="9037959"/>
<dbReference type="PANTHER" id="PTHR14614">
    <property type="entry name" value="HEPATOCELLULAR CARCINOMA-ASSOCIATED ANTIGEN"/>
    <property type="match status" value="1"/>
</dbReference>
<dbReference type="InterPro" id="IPR029063">
    <property type="entry name" value="SAM-dependent_MTases_sf"/>
</dbReference>
<dbReference type="InParanoid" id="C5LEW8"/>
<dbReference type="Proteomes" id="UP000007800">
    <property type="component" value="Unassembled WGS sequence"/>
</dbReference>
<dbReference type="SUPFAM" id="SSF53335">
    <property type="entry name" value="S-adenosyl-L-methionine-dependent methyltransferases"/>
    <property type="match status" value="1"/>
</dbReference>
<evidence type="ECO:0000313" key="1">
    <source>
        <dbReference type="EMBL" id="EER04734.1"/>
    </source>
</evidence>
<dbReference type="OMA" id="WGDSVES"/>
<evidence type="ECO:0000313" key="2">
    <source>
        <dbReference type="Proteomes" id="UP000007800"/>
    </source>
</evidence>
<gene>
    <name evidence="1" type="ORF">Pmar_PMAR013261</name>
</gene>
<reference evidence="1 2" key="1">
    <citation type="submission" date="2008-07" db="EMBL/GenBank/DDBJ databases">
        <authorList>
            <person name="El-Sayed N."/>
            <person name="Caler E."/>
            <person name="Inman J."/>
            <person name="Amedeo P."/>
            <person name="Hass B."/>
            <person name="Wortman J."/>
        </authorList>
    </citation>
    <scope>NUCLEOTIDE SEQUENCE [LARGE SCALE GENOMIC DNA]</scope>
    <source>
        <strain evidence="2">ATCC 50983 / TXsc</strain>
    </source>
</reference>
<dbReference type="Pfam" id="PF10294">
    <property type="entry name" value="Methyltransf_16"/>
    <property type="match status" value="1"/>
</dbReference>
<protein>
    <submittedName>
        <fullName evidence="1">Uncharacterized protein</fullName>
    </submittedName>
</protein>
<dbReference type="RefSeq" id="XP_002772918.1">
    <property type="nucleotide sequence ID" value="XM_002772872.1"/>
</dbReference>
<keyword evidence="2" id="KW-1185">Reference proteome</keyword>
<dbReference type="OrthoDB" id="413520at2759"/>
<dbReference type="EMBL" id="GG681386">
    <property type="protein sequence ID" value="EER04734.1"/>
    <property type="molecule type" value="Genomic_DNA"/>
</dbReference>
<sequence length="213" mass="23636">MASCGDYTLQNRVLKEMHRERMARIECHSKKAFVEYGDGDGLWLKELKGKALGTQRWASGDRFAAMVASSGGRRYQELKSFLENCVNGVELGCGVGTAGLMLAKVHPRMRMTLTNQPQCISLAEENVSFNNLGDRVTVSAYSWGDSVESFAADPPDFVVATDVLYHASVFDKFLSSLEGFAGLRRERSIRVSQDDDDRHSVKAISELVCELNK</sequence>
<accession>C5LEW8</accession>
<proteinExistence type="predicted"/>
<dbReference type="AlphaFoldDB" id="C5LEW8"/>
<name>C5LEW8_PERM5</name>